<reference evidence="2" key="1">
    <citation type="submission" date="2022-11" db="UniProtKB">
        <authorList>
            <consortium name="WormBaseParasite"/>
        </authorList>
    </citation>
    <scope>IDENTIFICATION</scope>
</reference>
<dbReference type="WBParaSite" id="PEQ_0001136501-mRNA-1">
    <property type="protein sequence ID" value="PEQ_0001136501-mRNA-1"/>
    <property type="gene ID" value="PEQ_0001136501"/>
</dbReference>
<sequence length="105" mass="11641">MVYHCSPQLDVMMSCRLAASHCVSPIEADLLTVSAGTIMLQLDRSNSKLIAEKTNRAGTATCQAVNPHVLRHQSVMCTINTDRGMQKSKDETFREGLRETAMQIF</sequence>
<protein>
    <submittedName>
        <fullName evidence="2">Uncharacterized protein</fullName>
    </submittedName>
</protein>
<evidence type="ECO:0000313" key="2">
    <source>
        <dbReference type="WBParaSite" id="PEQ_0001136501-mRNA-1"/>
    </source>
</evidence>
<proteinExistence type="predicted"/>
<evidence type="ECO:0000313" key="1">
    <source>
        <dbReference type="Proteomes" id="UP000887564"/>
    </source>
</evidence>
<name>A0A914RXY6_PAREQ</name>
<organism evidence="1 2">
    <name type="scientific">Parascaris equorum</name>
    <name type="common">Equine roundworm</name>
    <dbReference type="NCBI Taxonomy" id="6256"/>
    <lineage>
        <taxon>Eukaryota</taxon>
        <taxon>Metazoa</taxon>
        <taxon>Ecdysozoa</taxon>
        <taxon>Nematoda</taxon>
        <taxon>Chromadorea</taxon>
        <taxon>Rhabditida</taxon>
        <taxon>Spirurina</taxon>
        <taxon>Ascaridomorpha</taxon>
        <taxon>Ascaridoidea</taxon>
        <taxon>Ascarididae</taxon>
        <taxon>Parascaris</taxon>
    </lineage>
</organism>
<dbReference type="AlphaFoldDB" id="A0A914RXY6"/>
<dbReference type="Proteomes" id="UP000887564">
    <property type="component" value="Unplaced"/>
</dbReference>
<accession>A0A914RXY6</accession>
<keyword evidence="1" id="KW-1185">Reference proteome</keyword>